<dbReference type="Proteomes" id="UP000828390">
    <property type="component" value="Unassembled WGS sequence"/>
</dbReference>
<name>A0A9D4RWE6_DREPO</name>
<dbReference type="EMBL" id="JAIWYP010000001">
    <property type="protein sequence ID" value="KAH3883906.1"/>
    <property type="molecule type" value="Genomic_DNA"/>
</dbReference>
<sequence>MTSTRSKDLTRLMGLLQKTRGAKGRIVDFYTKNDTASMTSTRAPCGPRGENWRCYNRNIQRFSHRWPVNWRTWRVLMNVGHSDGDRVASFY</sequence>
<proteinExistence type="predicted"/>
<protein>
    <submittedName>
        <fullName evidence="1">Uncharacterized protein</fullName>
    </submittedName>
</protein>
<comment type="caution">
    <text evidence="1">The sequence shown here is derived from an EMBL/GenBank/DDBJ whole genome shotgun (WGS) entry which is preliminary data.</text>
</comment>
<keyword evidence="2" id="KW-1185">Reference proteome</keyword>
<reference evidence="1" key="1">
    <citation type="journal article" date="2019" name="bioRxiv">
        <title>The Genome of the Zebra Mussel, Dreissena polymorpha: A Resource for Invasive Species Research.</title>
        <authorList>
            <person name="McCartney M.A."/>
            <person name="Auch B."/>
            <person name="Kono T."/>
            <person name="Mallez S."/>
            <person name="Zhang Y."/>
            <person name="Obille A."/>
            <person name="Becker A."/>
            <person name="Abrahante J.E."/>
            <person name="Garbe J."/>
            <person name="Badalamenti J.P."/>
            <person name="Herman A."/>
            <person name="Mangelson H."/>
            <person name="Liachko I."/>
            <person name="Sullivan S."/>
            <person name="Sone E.D."/>
            <person name="Koren S."/>
            <person name="Silverstein K.A.T."/>
            <person name="Beckman K.B."/>
            <person name="Gohl D.M."/>
        </authorList>
    </citation>
    <scope>NUCLEOTIDE SEQUENCE</scope>
    <source>
        <strain evidence="1">Duluth1</strain>
        <tissue evidence="1">Whole animal</tissue>
    </source>
</reference>
<dbReference type="AlphaFoldDB" id="A0A9D4RWE6"/>
<evidence type="ECO:0000313" key="1">
    <source>
        <dbReference type="EMBL" id="KAH3883906.1"/>
    </source>
</evidence>
<gene>
    <name evidence="1" type="ORF">DPMN_007874</name>
</gene>
<organism evidence="1 2">
    <name type="scientific">Dreissena polymorpha</name>
    <name type="common">Zebra mussel</name>
    <name type="synonym">Mytilus polymorpha</name>
    <dbReference type="NCBI Taxonomy" id="45954"/>
    <lineage>
        <taxon>Eukaryota</taxon>
        <taxon>Metazoa</taxon>
        <taxon>Spiralia</taxon>
        <taxon>Lophotrochozoa</taxon>
        <taxon>Mollusca</taxon>
        <taxon>Bivalvia</taxon>
        <taxon>Autobranchia</taxon>
        <taxon>Heteroconchia</taxon>
        <taxon>Euheterodonta</taxon>
        <taxon>Imparidentia</taxon>
        <taxon>Neoheterodontei</taxon>
        <taxon>Myida</taxon>
        <taxon>Dreissenoidea</taxon>
        <taxon>Dreissenidae</taxon>
        <taxon>Dreissena</taxon>
    </lineage>
</organism>
<accession>A0A9D4RWE6</accession>
<reference evidence="1" key="2">
    <citation type="submission" date="2020-11" db="EMBL/GenBank/DDBJ databases">
        <authorList>
            <person name="McCartney M.A."/>
            <person name="Auch B."/>
            <person name="Kono T."/>
            <person name="Mallez S."/>
            <person name="Becker A."/>
            <person name="Gohl D.M."/>
            <person name="Silverstein K.A.T."/>
            <person name="Koren S."/>
            <person name="Bechman K.B."/>
            <person name="Herman A."/>
            <person name="Abrahante J.E."/>
            <person name="Garbe J."/>
        </authorList>
    </citation>
    <scope>NUCLEOTIDE SEQUENCE</scope>
    <source>
        <strain evidence="1">Duluth1</strain>
        <tissue evidence="1">Whole animal</tissue>
    </source>
</reference>
<evidence type="ECO:0000313" key="2">
    <source>
        <dbReference type="Proteomes" id="UP000828390"/>
    </source>
</evidence>